<keyword evidence="2" id="KW-1185">Reference proteome</keyword>
<name>A0ABX1R9I4_9PSEU</name>
<dbReference type="InterPro" id="IPR052924">
    <property type="entry name" value="OsmC/Ohr_hydroprdx_reductase"/>
</dbReference>
<reference evidence="1 2" key="1">
    <citation type="submission" date="2020-04" db="EMBL/GenBank/DDBJ databases">
        <authorList>
            <person name="Klaysubun C."/>
            <person name="Duangmal K."/>
            <person name="Lipun K."/>
        </authorList>
    </citation>
    <scope>NUCLEOTIDE SEQUENCE [LARGE SCALE GENOMIC DNA]</scope>
    <source>
        <strain evidence="1 2">JCM 11839</strain>
    </source>
</reference>
<dbReference type="SUPFAM" id="SSF82784">
    <property type="entry name" value="OsmC-like"/>
    <property type="match status" value="1"/>
</dbReference>
<sequence>METMALREAQAPLKARYRDDPDAALITLKAEGELDGTGVACRVRTATALAEAGLHPATGGDGSQLCSGDMLLEALVACAGVTLRAVATSLGLEVSGAVRAEGDLDFRGTLGVDKEAPVGFRDIRLTFDLDTTADADQVATLMKLTERYCVVLQTLVSSPATSVEVRTGGTDGTEVR</sequence>
<gene>
    <name evidence="1" type="ORF">HF577_06180</name>
</gene>
<accession>A0ABX1R9I4</accession>
<dbReference type="InterPro" id="IPR003718">
    <property type="entry name" value="OsmC/Ohr_fam"/>
</dbReference>
<dbReference type="InterPro" id="IPR015946">
    <property type="entry name" value="KH_dom-like_a/b"/>
</dbReference>
<dbReference type="Pfam" id="PF02566">
    <property type="entry name" value="OsmC"/>
    <property type="match status" value="1"/>
</dbReference>
<comment type="caution">
    <text evidence="1">The sequence shown here is derived from an EMBL/GenBank/DDBJ whole genome shotgun (WGS) entry which is preliminary data.</text>
</comment>
<proteinExistence type="predicted"/>
<organism evidence="1 2">
    <name type="scientific">Pseudonocardia xinjiangensis</name>
    <dbReference type="NCBI Taxonomy" id="75289"/>
    <lineage>
        <taxon>Bacteria</taxon>
        <taxon>Bacillati</taxon>
        <taxon>Actinomycetota</taxon>
        <taxon>Actinomycetes</taxon>
        <taxon>Pseudonocardiales</taxon>
        <taxon>Pseudonocardiaceae</taxon>
        <taxon>Pseudonocardia</taxon>
    </lineage>
</organism>
<dbReference type="Proteomes" id="UP001296706">
    <property type="component" value="Unassembled WGS sequence"/>
</dbReference>
<dbReference type="PANTHER" id="PTHR35368">
    <property type="entry name" value="HYDROPEROXIDE REDUCTASE"/>
    <property type="match status" value="1"/>
</dbReference>
<protein>
    <submittedName>
        <fullName evidence="1">OsmC family protein</fullName>
    </submittedName>
</protein>
<dbReference type="RefSeq" id="WP_169394767.1">
    <property type="nucleotide sequence ID" value="NZ_BAAAJH010000032.1"/>
</dbReference>
<evidence type="ECO:0000313" key="1">
    <source>
        <dbReference type="EMBL" id="NMH76687.1"/>
    </source>
</evidence>
<dbReference type="EMBL" id="JAAXKY010000012">
    <property type="protein sequence ID" value="NMH76687.1"/>
    <property type="molecule type" value="Genomic_DNA"/>
</dbReference>
<dbReference type="InterPro" id="IPR036102">
    <property type="entry name" value="OsmC/Ohrsf"/>
</dbReference>
<dbReference type="PANTHER" id="PTHR35368:SF1">
    <property type="entry name" value="HYDROPEROXIDE REDUCTASE"/>
    <property type="match status" value="1"/>
</dbReference>
<evidence type="ECO:0000313" key="2">
    <source>
        <dbReference type="Proteomes" id="UP001296706"/>
    </source>
</evidence>
<dbReference type="Gene3D" id="3.30.300.20">
    <property type="match status" value="1"/>
</dbReference>